<feature type="transmembrane region" description="Helical" evidence="1">
    <location>
        <begin position="72"/>
        <end position="91"/>
    </location>
</feature>
<keyword evidence="1" id="KW-0472">Membrane</keyword>
<organism evidence="2 3">
    <name type="scientific">Methanosarcina mazei</name>
    <name type="common">Methanosarcina frisia</name>
    <dbReference type="NCBI Taxonomy" id="2209"/>
    <lineage>
        <taxon>Archaea</taxon>
        <taxon>Methanobacteriati</taxon>
        <taxon>Methanobacteriota</taxon>
        <taxon>Stenosarchaea group</taxon>
        <taxon>Methanomicrobia</taxon>
        <taxon>Methanosarcinales</taxon>
        <taxon>Methanosarcinaceae</taxon>
        <taxon>Methanosarcina</taxon>
    </lineage>
</organism>
<evidence type="ECO:0000313" key="3">
    <source>
        <dbReference type="Proteomes" id="UP000034817"/>
    </source>
</evidence>
<dbReference type="AlphaFoldDB" id="A0A0F8I3Y9"/>
<protein>
    <submittedName>
        <fullName evidence="2">Uncharacterized protein</fullName>
    </submittedName>
</protein>
<dbReference type="PATRIC" id="fig|2209.72.peg.924"/>
<sequence>MSAIKDTSNGIIIIFRELSGSFFQILDSEKISLKKRNISNPVTAIYPNLEAPGVISIGKLLEIILDTPSDETILVILLIPPIFSLFIVKYVQ</sequence>
<evidence type="ECO:0000256" key="1">
    <source>
        <dbReference type="SAM" id="Phobius"/>
    </source>
</evidence>
<comment type="caution">
    <text evidence="2">The sequence shown here is derived from an EMBL/GenBank/DDBJ whole genome shotgun (WGS) entry which is preliminary data.</text>
</comment>
<name>A0A0F8I3Y9_METMZ</name>
<keyword evidence="1" id="KW-0812">Transmembrane</keyword>
<reference evidence="2 3" key="1">
    <citation type="journal article" date="2015" name="ISME J.">
        <title>Genomic and phenotypic differentiation among Methanosarcina mazei populations from Columbia River sediment.</title>
        <authorList>
            <person name="Youngblut N.D."/>
            <person name="Wirth J.S."/>
            <person name="Henriksen J.R."/>
            <person name="Smith M."/>
            <person name="Simon H."/>
            <person name="Metcalf W.W."/>
            <person name="Whitaker R.J."/>
        </authorList>
    </citation>
    <scope>NUCLEOTIDE SEQUENCE [LARGE SCALE GENOMIC DNA]</scope>
    <source>
        <strain evidence="2 3">3.H.A.2.4</strain>
    </source>
</reference>
<gene>
    <name evidence="2" type="ORF">DU55_04220</name>
</gene>
<evidence type="ECO:0000313" key="2">
    <source>
        <dbReference type="EMBL" id="KKG83661.1"/>
    </source>
</evidence>
<dbReference type="EMBL" id="JJPP01000013">
    <property type="protein sequence ID" value="KKG83661.1"/>
    <property type="molecule type" value="Genomic_DNA"/>
</dbReference>
<keyword evidence="1" id="KW-1133">Transmembrane helix</keyword>
<dbReference type="RefSeq" id="WP_048049833.1">
    <property type="nucleotide sequence ID" value="NZ_JJPP01000013.1"/>
</dbReference>
<accession>A0A0F8I3Y9</accession>
<dbReference type="Proteomes" id="UP000034817">
    <property type="component" value="Unassembled WGS sequence"/>
</dbReference>
<proteinExistence type="predicted"/>